<evidence type="ECO:0000313" key="2">
    <source>
        <dbReference type="EMBL" id="KJZ72837.1"/>
    </source>
</evidence>
<keyword evidence="3" id="KW-1185">Reference proteome</keyword>
<dbReference type="AlphaFoldDB" id="A0A0F7ZYP6"/>
<evidence type="ECO:0000313" key="3">
    <source>
        <dbReference type="Proteomes" id="UP000054481"/>
    </source>
</evidence>
<reference evidence="2 3" key="1">
    <citation type="journal article" date="2014" name="Genome Biol. Evol.">
        <title>Comparative genomics and transcriptomics analyses reveal divergent lifestyle features of nematode endoparasitic fungus Hirsutella minnesotensis.</title>
        <authorList>
            <person name="Lai Y."/>
            <person name="Liu K."/>
            <person name="Zhang X."/>
            <person name="Zhang X."/>
            <person name="Li K."/>
            <person name="Wang N."/>
            <person name="Shu C."/>
            <person name="Wu Y."/>
            <person name="Wang C."/>
            <person name="Bushley K.E."/>
            <person name="Xiang M."/>
            <person name="Liu X."/>
        </authorList>
    </citation>
    <scope>NUCLEOTIDE SEQUENCE [LARGE SCALE GENOMIC DNA]</scope>
    <source>
        <strain evidence="2 3">3608</strain>
    </source>
</reference>
<gene>
    <name evidence="2" type="ORF">HIM_07781</name>
</gene>
<sequence length="114" mass="12807">MSLAQISTVYMNRLHIERLWRVREPLIAPTEKHPDLPYHSDDHQGGPSSSTQSVPALHHRKLRRRSVHMCGATRDILSLWPGSYRAGRSVLSTMKADDIMGMGAKVALHQDIAT</sequence>
<dbReference type="Proteomes" id="UP000054481">
    <property type="component" value="Unassembled WGS sequence"/>
</dbReference>
<organism evidence="2 3">
    <name type="scientific">Hirsutella minnesotensis 3608</name>
    <dbReference type="NCBI Taxonomy" id="1043627"/>
    <lineage>
        <taxon>Eukaryota</taxon>
        <taxon>Fungi</taxon>
        <taxon>Dikarya</taxon>
        <taxon>Ascomycota</taxon>
        <taxon>Pezizomycotina</taxon>
        <taxon>Sordariomycetes</taxon>
        <taxon>Hypocreomycetidae</taxon>
        <taxon>Hypocreales</taxon>
        <taxon>Ophiocordycipitaceae</taxon>
        <taxon>Hirsutella</taxon>
    </lineage>
</organism>
<accession>A0A0F7ZYP6</accession>
<name>A0A0F7ZYP6_9HYPO</name>
<evidence type="ECO:0000256" key="1">
    <source>
        <dbReference type="SAM" id="MobiDB-lite"/>
    </source>
</evidence>
<proteinExistence type="predicted"/>
<feature type="region of interest" description="Disordered" evidence="1">
    <location>
        <begin position="31"/>
        <end position="62"/>
    </location>
</feature>
<dbReference type="EMBL" id="KQ030541">
    <property type="protein sequence ID" value="KJZ72837.1"/>
    <property type="molecule type" value="Genomic_DNA"/>
</dbReference>
<feature type="compositionally biased region" description="Basic and acidic residues" evidence="1">
    <location>
        <begin position="31"/>
        <end position="44"/>
    </location>
</feature>
<protein>
    <submittedName>
        <fullName evidence="2">Uncharacterized protein</fullName>
    </submittedName>
</protein>